<feature type="non-terminal residue" evidence="2">
    <location>
        <position position="1"/>
    </location>
</feature>
<reference evidence="2 3" key="1">
    <citation type="journal article" date="2013" name="Curr. Biol.">
        <title>The Genome of the Foraminiferan Reticulomyxa filosa.</title>
        <authorList>
            <person name="Glockner G."/>
            <person name="Hulsmann N."/>
            <person name="Schleicher M."/>
            <person name="Noegel A.A."/>
            <person name="Eichinger L."/>
            <person name="Gallinger C."/>
            <person name="Pawlowski J."/>
            <person name="Sierra R."/>
            <person name="Euteneuer U."/>
            <person name="Pillet L."/>
            <person name="Moustafa A."/>
            <person name="Platzer M."/>
            <person name="Groth M."/>
            <person name="Szafranski K."/>
            <person name="Schliwa M."/>
        </authorList>
    </citation>
    <scope>NUCLEOTIDE SEQUENCE [LARGE SCALE GENOMIC DNA]</scope>
</reference>
<evidence type="ECO:0000313" key="3">
    <source>
        <dbReference type="Proteomes" id="UP000023152"/>
    </source>
</evidence>
<name>X6MGS0_RETFI</name>
<gene>
    <name evidence="2" type="ORF">RFI_24534</name>
</gene>
<dbReference type="Pfam" id="PF00169">
    <property type="entry name" value="PH"/>
    <property type="match status" value="1"/>
</dbReference>
<dbReference type="AlphaFoldDB" id="X6MGS0"/>
<organism evidence="2 3">
    <name type="scientific">Reticulomyxa filosa</name>
    <dbReference type="NCBI Taxonomy" id="46433"/>
    <lineage>
        <taxon>Eukaryota</taxon>
        <taxon>Sar</taxon>
        <taxon>Rhizaria</taxon>
        <taxon>Retaria</taxon>
        <taxon>Foraminifera</taxon>
        <taxon>Monothalamids</taxon>
        <taxon>Reticulomyxidae</taxon>
        <taxon>Reticulomyxa</taxon>
    </lineage>
</organism>
<proteinExistence type="predicted"/>
<evidence type="ECO:0000313" key="2">
    <source>
        <dbReference type="EMBL" id="ETO12841.1"/>
    </source>
</evidence>
<dbReference type="Proteomes" id="UP000023152">
    <property type="component" value="Unassembled WGS sequence"/>
</dbReference>
<dbReference type="Gene3D" id="2.30.29.30">
    <property type="entry name" value="Pleckstrin-homology domain (PH domain)/Phosphotyrosine-binding domain (PTB)"/>
    <property type="match status" value="1"/>
</dbReference>
<dbReference type="InterPro" id="IPR001849">
    <property type="entry name" value="PH_domain"/>
</dbReference>
<dbReference type="InterPro" id="IPR011993">
    <property type="entry name" value="PH-like_dom_sf"/>
</dbReference>
<accession>X6MGS0</accession>
<dbReference type="EMBL" id="ASPP01021030">
    <property type="protein sequence ID" value="ETO12841.1"/>
    <property type="molecule type" value="Genomic_DNA"/>
</dbReference>
<sequence>KMWLTVLEHATGNRKKIIWLKEGELLRESKLQRWKPRYFVLCPSKLFVFKHQGRWKRVQTTRFFTVDAIEEAFAQYASHRITLDSNSKIHKVLPNMFSSMRNNCICIYVYITRPVKEQMTIDDHNKTKNNNNNNR</sequence>
<protein>
    <recommendedName>
        <fullName evidence="1">PH domain-containing protein</fullName>
    </recommendedName>
</protein>
<evidence type="ECO:0000259" key="1">
    <source>
        <dbReference type="Pfam" id="PF00169"/>
    </source>
</evidence>
<comment type="caution">
    <text evidence="2">The sequence shown here is derived from an EMBL/GenBank/DDBJ whole genome shotgun (WGS) entry which is preliminary data.</text>
</comment>
<dbReference type="SUPFAM" id="SSF50729">
    <property type="entry name" value="PH domain-like"/>
    <property type="match status" value="1"/>
</dbReference>
<feature type="domain" description="PH" evidence="1">
    <location>
        <begin position="21"/>
        <end position="56"/>
    </location>
</feature>
<keyword evidence="3" id="KW-1185">Reference proteome</keyword>